<feature type="domain" description="Fungal lipase-type" evidence="5">
    <location>
        <begin position="169"/>
        <end position="310"/>
    </location>
</feature>
<dbReference type="Pfam" id="PF01764">
    <property type="entry name" value="Lipase_3"/>
    <property type="match status" value="1"/>
</dbReference>
<organism evidence="6 7">
    <name type="scientific">Parathielavia hyrcaniae</name>
    <dbReference type="NCBI Taxonomy" id="113614"/>
    <lineage>
        <taxon>Eukaryota</taxon>
        <taxon>Fungi</taxon>
        <taxon>Dikarya</taxon>
        <taxon>Ascomycota</taxon>
        <taxon>Pezizomycotina</taxon>
        <taxon>Sordariomycetes</taxon>
        <taxon>Sordariomycetidae</taxon>
        <taxon>Sordariales</taxon>
        <taxon>Chaetomiaceae</taxon>
        <taxon>Parathielavia</taxon>
    </lineage>
</organism>
<evidence type="ECO:0000256" key="3">
    <source>
        <dbReference type="ARBA" id="ARBA00048461"/>
    </source>
</evidence>
<dbReference type="AlphaFoldDB" id="A0AAN6SWM3"/>
<evidence type="ECO:0000256" key="4">
    <source>
        <dbReference type="SAM" id="MobiDB-lite"/>
    </source>
</evidence>
<dbReference type="InterPro" id="IPR029058">
    <property type="entry name" value="AB_hydrolase_fold"/>
</dbReference>
<dbReference type="SUPFAM" id="SSF53474">
    <property type="entry name" value="alpha/beta-Hydrolases"/>
    <property type="match status" value="1"/>
</dbReference>
<gene>
    <name evidence="6" type="ORF">N658DRAFT_527998</name>
</gene>
<sequence>MRGSKLFKSRTVRSSAHSTASASAAVVPESPASAGSAASDNSRAASAAAAELMTGLGFVFDVLDDDEGSDLLQFHMEKLSEEAAKYNNSSITDDMGWPWVCSQNTASILQAACRCASLVYGQPGQRQFPSGGSEMEPVLHHTPSVTGTAKAAGMWKVAAVGTTQKTLLVSVRGTAGRADHAVNLNGEPKDVGSLLRFEGIPSIQAHGGFLSCAKTLMPVLRGDIARQVALDKQIAEVVFTGHSAGGAVGSLVFLHLVSHLPSELSHLKFSLLTFGSVPVTDTDLTTACKSLPHVNLVLTVVNEHDAVPRADRPYLESLVDLYRSRYGLPPLHMPALSGLALGAANHAAAGTSSACKGAWPVPAAQFCLLGDVVVLRMRMGGVGGDMMMKGGDDGDDESEVTDYFKAE</sequence>
<reference evidence="6" key="2">
    <citation type="submission" date="2023-05" db="EMBL/GenBank/DDBJ databases">
        <authorList>
            <consortium name="Lawrence Berkeley National Laboratory"/>
            <person name="Steindorff A."/>
            <person name="Hensen N."/>
            <person name="Bonometti L."/>
            <person name="Westerberg I."/>
            <person name="Brannstrom I.O."/>
            <person name="Guillou S."/>
            <person name="Cros-Aarteil S."/>
            <person name="Calhoun S."/>
            <person name="Haridas S."/>
            <person name="Kuo A."/>
            <person name="Mondo S."/>
            <person name="Pangilinan J."/>
            <person name="Riley R."/>
            <person name="Labutti K."/>
            <person name="Andreopoulos B."/>
            <person name="Lipzen A."/>
            <person name="Chen C."/>
            <person name="Yanf M."/>
            <person name="Daum C."/>
            <person name="Ng V."/>
            <person name="Clum A."/>
            <person name="Ohm R."/>
            <person name="Martin F."/>
            <person name="Silar P."/>
            <person name="Natvig D."/>
            <person name="Lalanne C."/>
            <person name="Gautier V."/>
            <person name="Ament-Velasquez S.L."/>
            <person name="Kruys A."/>
            <person name="Hutchinson M.I."/>
            <person name="Powell A.J."/>
            <person name="Barry K."/>
            <person name="Miller A.N."/>
            <person name="Grigoriev I.V."/>
            <person name="Debuchy R."/>
            <person name="Gladieux P."/>
            <person name="Thoren M.H."/>
            <person name="Johannesson H."/>
        </authorList>
    </citation>
    <scope>NUCLEOTIDE SEQUENCE</scope>
    <source>
        <strain evidence="6">CBS 757.83</strain>
    </source>
</reference>
<evidence type="ECO:0000313" key="6">
    <source>
        <dbReference type="EMBL" id="KAK4096073.1"/>
    </source>
</evidence>
<dbReference type="Gene3D" id="3.40.50.1820">
    <property type="entry name" value="alpha/beta hydrolase"/>
    <property type="match status" value="1"/>
</dbReference>
<dbReference type="GO" id="GO:0006629">
    <property type="term" value="P:lipid metabolic process"/>
    <property type="evidence" value="ECO:0007669"/>
    <property type="project" value="InterPro"/>
</dbReference>
<accession>A0AAN6SWM3</accession>
<dbReference type="CDD" id="cd00519">
    <property type="entry name" value="Lipase_3"/>
    <property type="match status" value="1"/>
</dbReference>
<comment type="similarity">
    <text evidence="1">Belongs to the AB hydrolase superfamily. Lipase family. Class 3 subfamily.</text>
</comment>
<evidence type="ECO:0000259" key="5">
    <source>
        <dbReference type="Pfam" id="PF01764"/>
    </source>
</evidence>
<name>A0AAN6SWM3_9PEZI</name>
<comment type="caution">
    <text evidence="6">The sequence shown here is derived from an EMBL/GenBank/DDBJ whole genome shotgun (WGS) entry which is preliminary data.</text>
</comment>
<dbReference type="Proteomes" id="UP001305647">
    <property type="component" value="Unassembled WGS sequence"/>
</dbReference>
<proteinExistence type="inferred from homology"/>
<dbReference type="EMBL" id="MU863741">
    <property type="protein sequence ID" value="KAK4096073.1"/>
    <property type="molecule type" value="Genomic_DNA"/>
</dbReference>
<evidence type="ECO:0000256" key="1">
    <source>
        <dbReference type="ARBA" id="ARBA00043996"/>
    </source>
</evidence>
<dbReference type="InterPro" id="IPR002921">
    <property type="entry name" value="Fungal_lipase-type"/>
</dbReference>
<evidence type="ECO:0000313" key="7">
    <source>
        <dbReference type="Proteomes" id="UP001305647"/>
    </source>
</evidence>
<comment type="catalytic activity">
    <reaction evidence="2">
        <text>a diacylglycerol + H2O = a monoacylglycerol + a fatty acid + H(+)</text>
        <dbReference type="Rhea" id="RHEA:32731"/>
        <dbReference type="ChEBI" id="CHEBI:15377"/>
        <dbReference type="ChEBI" id="CHEBI:15378"/>
        <dbReference type="ChEBI" id="CHEBI:17408"/>
        <dbReference type="ChEBI" id="CHEBI:18035"/>
        <dbReference type="ChEBI" id="CHEBI:28868"/>
    </reaction>
</comment>
<protein>
    <submittedName>
        <fullName evidence="6">Alpha/beta-hydrolase</fullName>
    </submittedName>
</protein>
<dbReference type="PANTHER" id="PTHR45856:SF21">
    <property type="entry name" value="FUNGAL LIPASE-LIKE DOMAIN-CONTAINING PROTEIN"/>
    <property type="match status" value="1"/>
</dbReference>
<comment type="catalytic activity">
    <reaction evidence="3">
        <text>a monoacylglycerol + H2O = glycerol + a fatty acid + H(+)</text>
        <dbReference type="Rhea" id="RHEA:15245"/>
        <dbReference type="ChEBI" id="CHEBI:15377"/>
        <dbReference type="ChEBI" id="CHEBI:15378"/>
        <dbReference type="ChEBI" id="CHEBI:17408"/>
        <dbReference type="ChEBI" id="CHEBI:17754"/>
        <dbReference type="ChEBI" id="CHEBI:28868"/>
    </reaction>
</comment>
<keyword evidence="7" id="KW-1185">Reference proteome</keyword>
<feature type="region of interest" description="Disordered" evidence="4">
    <location>
        <begin position="18"/>
        <end position="38"/>
    </location>
</feature>
<feature type="region of interest" description="Disordered" evidence="4">
    <location>
        <begin position="387"/>
        <end position="407"/>
    </location>
</feature>
<dbReference type="PANTHER" id="PTHR45856">
    <property type="entry name" value="ALPHA/BETA-HYDROLASES SUPERFAMILY PROTEIN"/>
    <property type="match status" value="1"/>
</dbReference>
<evidence type="ECO:0000256" key="2">
    <source>
        <dbReference type="ARBA" id="ARBA00047591"/>
    </source>
</evidence>
<dbReference type="InterPro" id="IPR051218">
    <property type="entry name" value="Sec_MonoDiacylglyc_Lipase"/>
</dbReference>
<reference evidence="6" key="1">
    <citation type="journal article" date="2023" name="Mol. Phylogenet. Evol.">
        <title>Genome-scale phylogeny and comparative genomics of the fungal order Sordariales.</title>
        <authorList>
            <person name="Hensen N."/>
            <person name="Bonometti L."/>
            <person name="Westerberg I."/>
            <person name="Brannstrom I.O."/>
            <person name="Guillou S."/>
            <person name="Cros-Aarteil S."/>
            <person name="Calhoun S."/>
            <person name="Haridas S."/>
            <person name="Kuo A."/>
            <person name="Mondo S."/>
            <person name="Pangilinan J."/>
            <person name="Riley R."/>
            <person name="LaButti K."/>
            <person name="Andreopoulos B."/>
            <person name="Lipzen A."/>
            <person name="Chen C."/>
            <person name="Yan M."/>
            <person name="Daum C."/>
            <person name="Ng V."/>
            <person name="Clum A."/>
            <person name="Steindorff A."/>
            <person name="Ohm R.A."/>
            <person name="Martin F."/>
            <person name="Silar P."/>
            <person name="Natvig D.O."/>
            <person name="Lalanne C."/>
            <person name="Gautier V."/>
            <person name="Ament-Velasquez S.L."/>
            <person name="Kruys A."/>
            <person name="Hutchinson M.I."/>
            <person name="Powell A.J."/>
            <person name="Barry K."/>
            <person name="Miller A.N."/>
            <person name="Grigoriev I.V."/>
            <person name="Debuchy R."/>
            <person name="Gladieux P."/>
            <person name="Hiltunen Thoren M."/>
            <person name="Johannesson H."/>
        </authorList>
    </citation>
    <scope>NUCLEOTIDE SEQUENCE</scope>
    <source>
        <strain evidence="6">CBS 757.83</strain>
    </source>
</reference>